<evidence type="ECO:0000313" key="3">
    <source>
        <dbReference type="Proteomes" id="UP001243420"/>
    </source>
</evidence>
<dbReference type="EMBL" id="CP122537">
    <property type="protein sequence ID" value="WGH79848.1"/>
    <property type="molecule type" value="Genomic_DNA"/>
</dbReference>
<accession>A0ABY8LHH9</accession>
<feature type="domain" description="Glycosyltransferase 2-like" evidence="1">
    <location>
        <begin position="2"/>
        <end position="129"/>
    </location>
</feature>
<name>A0ABY8LHH9_9RHOB</name>
<evidence type="ECO:0000259" key="1">
    <source>
        <dbReference type="Pfam" id="PF00535"/>
    </source>
</evidence>
<reference evidence="2 3" key="1">
    <citation type="submission" date="2023-04" db="EMBL/GenBank/DDBJ databases">
        <title>Jannaschia ovalis sp. nov., a marine bacterium isolated from sea tidal flat.</title>
        <authorList>
            <person name="Kwon D.Y."/>
            <person name="Kim J.-J."/>
        </authorList>
    </citation>
    <scope>NUCLEOTIDE SEQUENCE [LARGE SCALE GENOMIC DNA]</scope>
    <source>
        <strain evidence="2 3">GRR-S6-38</strain>
    </source>
</reference>
<proteinExistence type="predicted"/>
<gene>
    <name evidence="2" type="ORF">P8627_06190</name>
</gene>
<organism evidence="2 3">
    <name type="scientific">Jannaschia ovalis</name>
    <dbReference type="NCBI Taxonomy" id="3038773"/>
    <lineage>
        <taxon>Bacteria</taxon>
        <taxon>Pseudomonadati</taxon>
        <taxon>Pseudomonadota</taxon>
        <taxon>Alphaproteobacteria</taxon>
        <taxon>Rhodobacterales</taxon>
        <taxon>Roseobacteraceae</taxon>
        <taxon>Jannaschia</taxon>
    </lineage>
</organism>
<dbReference type="SUPFAM" id="SSF53448">
    <property type="entry name" value="Nucleotide-diphospho-sugar transferases"/>
    <property type="match status" value="1"/>
</dbReference>
<sequence length="245" mass="27181">MSISIPAYEMAGMGAVFLGESFERLTRQTFRDFEVVVSDQSENAGVRETCAAYDGRLDIRVIDNRAGARCASANVNTALDGAAGEIRKVLFQDDLVATDDALEKIEAAFASGDSRWSVCGSTTIGPDGSRGRALVPRLTERMRFGRNTVSSPSVLAVHQSVRTRFDEGLVWLMDVDFYDRAQIEYGPPVIVPDCLILNRIHDGQVSASVDTTLRKRELKEVFRKRPPRLGSVAHREYLRQRLKAI</sequence>
<keyword evidence="3" id="KW-1185">Reference proteome</keyword>
<dbReference type="InterPro" id="IPR001173">
    <property type="entry name" value="Glyco_trans_2-like"/>
</dbReference>
<dbReference type="Gene3D" id="3.90.550.10">
    <property type="entry name" value="Spore Coat Polysaccharide Biosynthesis Protein SpsA, Chain A"/>
    <property type="match status" value="1"/>
</dbReference>
<keyword evidence="2" id="KW-0328">Glycosyltransferase</keyword>
<dbReference type="GO" id="GO:0016757">
    <property type="term" value="F:glycosyltransferase activity"/>
    <property type="evidence" value="ECO:0007669"/>
    <property type="project" value="UniProtKB-KW"/>
</dbReference>
<evidence type="ECO:0000313" key="2">
    <source>
        <dbReference type="EMBL" id="WGH79848.1"/>
    </source>
</evidence>
<dbReference type="RefSeq" id="WP_279966829.1">
    <property type="nucleotide sequence ID" value="NZ_CP122537.1"/>
</dbReference>
<keyword evidence="2" id="KW-0808">Transferase</keyword>
<protein>
    <submittedName>
        <fullName evidence="2">Glycosyltransferase family 2 protein</fullName>
        <ecNumber evidence="2">2.4.-.-</ecNumber>
    </submittedName>
</protein>
<dbReference type="Pfam" id="PF00535">
    <property type="entry name" value="Glycos_transf_2"/>
    <property type="match status" value="1"/>
</dbReference>
<dbReference type="EC" id="2.4.-.-" evidence="2"/>
<dbReference type="InterPro" id="IPR029044">
    <property type="entry name" value="Nucleotide-diphossugar_trans"/>
</dbReference>
<dbReference type="CDD" id="cd00761">
    <property type="entry name" value="Glyco_tranf_GTA_type"/>
    <property type="match status" value="1"/>
</dbReference>
<dbReference type="Proteomes" id="UP001243420">
    <property type="component" value="Chromosome"/>
</dbReference>